<reference evidence="1 2" key="1">
    <citation type="submission" date="2018-06" db="EMBL/GenBank/DDBJ databases">
        <title>Comparative genomics reveals the genomic features of Rhizophagus irregularis, R. cerebriforme, R. diaphanum and Gigaspora rosea, and their symbiotic lifestyle signature.</title>
        <authorList>
            <person name="Morin E."/>
            <person name="San Clemente H."/>
            <person name="Chen E.C.H."/>
            <person name="De La Providencia I."/>
            <person name="Hainaut M."/>
            <person name="Kuo A."/>
            <person name="Kohler A."/>
            <person name="Murat C."/>
            <person name="Tang N."/>
            <person name="Roy S."/>
            <person name="Loubradou J."/>
            <person name="Henrissat B."/>
            <person name="Grigoriev I.V."/>
            <person name="Corradi N."/>
            <person name="Roux C."/>
            <person name="Martin F.M."/>
        </authorList>
    </citation>
    <scope>NUCLEOTIDE SEQUENCE [LARGE SCALE GENOMIC DNA]</scope>
    <source>
        <strain evidence="1 2">DAOM 194757</strain>
    </source>
</reference>
<dbReference type="Proteomes" id="UP000266673">
    <property type="component" value="Unassembled WGS sequence"/>
</dbReference>
<dbReference type="AlphaFoldDB" id="A0A397UUW3"/>
<dbReference type="OrthoDB" id="2431622at2759"/>
<proteinExistence type="predicted"/>
<keyword evidence="2" id="KW-1185">Reference proteome</keyword>
<name>A0A397UUW3_9GLOM</name>
<evidence type="ECO:0000313" key="1">
    <source>
        <dbReference type="EMBL" id="RIB13401.1"/>
    </source>
</evidence>
<dbReference type="EMBL" id="QKWP01000927">
    <property type="protein sequence ID" value="RIB13401.1"/>
    <property type="molecule type" value="Genomic_DNA"/>
</dbReference>
<gene>
    <name evidence="1" type="ORF">C2G38_2041013</name>
</gene>
<accession>A0A397UUW3</accession>
<organism evidence="1 2">
    <name type="scientific">Gigaspora rosea</name>
    <dbReference type="NCBI Taxonomy" id="44941"/>
    <lineage>
        <taxon>Eukaryota</taxon>
        <taxon>Fungi</taxon>
        <taxon>Fungi incertae sedis</taxon>
        <taxon>Mucoromycota</taxon>
        <taxon>Glomeromycotina</taxon>
        <taxon>Glomeromycetes</taxon>
        <taxon>Diversisporales</taxon>
        <taxon>Gigasporaceae</taxon>
        <taxon>Gigaspora</taxon>
    </lineage>
</organism>
<dbReference type="STRING" id="44941.A0A397UUW3"/>
<protein>
    <submittedName>
        <fullName evidence="1">Uncharacterized protein</fullName>
    </submittedName>
</protein>
<sequence>MATWICCIKAKKEINSVIKLVKRDASSLESEIEQGIQTDLMLNLQKSDINSALIQTLGNKIIKMQKELNNTKKRLCRSHQKIITLQELLEKESDSSSDEYSDIESDQDETSNIQEIINLLITKGKLVFYKNEADRINYSKLIASAGLVGGVNREEWVTMLCACESAENSANFALRAACEQVKSQGYRAKPIVDYHLVEKPQIYKNKKDETIVINEGNYDKSSRQMEHSNLIGAITKITPMLIEYDIVLGVAVDGDLNSNKTLADQPIVSKIFANLKHKQQL</sequence>
<comment type="caution">
    <text evidence="1">The sequence shown here is derived from an EMBL/GenBank/DDBJ whole genome shotgun (WGS) entry which is preliminary data.</text>
</comment>
<evidence type="ECO:0000313" key="2">
    <source>
        <dbReference type="Proteomes" id="UP000266673"/>
    </source>
</evidence>